<dbReference type="AlphaFoldDB" id="A0A0F5HXF8"/>
<protein>
    <submittedName>
        <fullName evidence="2">Uncharacterized protein</fullName>
    </submittedName>
</protein>
<dbReference type="STRING" id="1221996.QY95_02710"/>
<evidence type="ECO:0000313" key="2">
    <source>
        <dbReference type="EMBL" id="KKB37933.1"/>
    </source>
</evidence>
<dbReference type="RefSeq" id="WP_229731614.1">
    <property type="nucleotide sequence ID" value="NZ_JWIQ02000085.1"/>
</dbReference>
<name>A0A0F5HXF8_BACTR</name>
<evidence type="ECO:0000256" key="1">
    <source>
        <dbReference type="SAM" id="MobiDB-lite"/>
    </source>
</evidence>
<accession>A0A0F5HZU5</accession>
<reference evidence="2" key="1">
    <citation type="submission" date="2015-02" db="EMBL/GenBank/DDBJ databases">
        <title>Genome Assembly of Bacillaceae bacterium MTCC 8252.</title>
        <authorList>
            <person name="Verma A."/>
            <person name="Khatri I."/>
            <person name="Mual P."/>
            <person name="Subramanian S."/>
            <person name="Krishnamurthi S."/>
        </authorList>
    </citation>
    <scope>NUCLEOTIDE SEQUENCE [LARGE SCALE GENOMIC DNA]</scope>
    <source>
        <strain evidence="2">MTCC 8252</strain>
    </source>
</reference>
<proteinExistence type="predicted"/>
<sequence length="56" mass="6240">MKDYIRRFVIALLMALCVSLLMIGGGMAQPKEEKKQTPASSRSSGEADTYLHIARR</sequence>
<gene>
    <name evidence="2" type="ORF">QY95_02710</name>
</gene>
<comment type="caution">
    <text evidence="2">The sequence shown here is derived from an EMBL/GenBank/DDBJ whole genome shotgun (WGS) entry which is preliminary data.</text>
</comment>
<accession>A0A0F5HXF8</accession>
<dbReference type="EMBL" id="JWIR02000050">
    <property type="protein sequence ID" value="KKB37933.1"/>
    <property type="molecule type" value="Genomic_DNA"/>
</dbReference>
<dbReference type="Proteomes" id="UP000031563">
    <property type="component" value="Unassembled WGS sequence"/>
</dbReference>
<feature type="compositionally biased region" description="Polar residues" evidence="1">
    <location>
        <begin position="37"/>
        <end position="46"/>
    </location>
</feature>
<keyword evidence="3" id="KW-1185">Reference proteome</keyword>
<organism evidence="2 3">
    <name type="scientific">Bacillus thermotolerans</name>
    <name type="common">Quasibacillus thermotolerans</name>
    <dbReference type="NCBI Taxonomy" id="1221996"/>
    <lineage>
        <taxon>Bacteria</taxon>
        <taxon>Bacillati</taxon>
        <taxon>Bacillota</taxon>
        <taxon>Bacilli</taxon>
        <taxon>Bacillales</taxon>
        <taxon>Bacillaceae</taxon>
        <taxon>Bacillus</taxon>
    </lineage>
</organism>
<evidence type="ECO:0000313" key="3">
    <source>
        <dbReference type="Proteomes" id="UP000031563"/>
    </source>
</evidence>
<feature type="region of interest" description="Disordered" evidence="1">
    <location>
        <begin position="29"/>
        <end position="56"/>
    </location>
</feature>